<dbReference type="AlphaFoldDB" id="A0A1D2NBQ0"/>
<name>A0A1D2NBQ0_ORCCI</name>
<accession>A0A1D2NBQ0</accession>
<dbReference type="InterPro" id="IPR036445">
    <property type="entry name" value="GPCR_2_extracell_dom_sf"/>
</dbReference>
<dbReference type="EMBL" id="LJIJ01000112">
    <property type="protein sequence ID" value="ODN02426.1"/>
    <property type="molecule type" value="Genomic_DNA"/>
</dbReference>
<dbReference type="SUPFAM" id="SSF111418">
    <property type="entry name" value="Hormone receptor domain"/>
    <property type="match status" value="1"/>
</dbReference>
<dbReference type="OrthoDB" id="16753at2759"/>
<reference evidence="1 2" key="1">
    <citation type="journal article" date="2016" name="Genome Biol. Evol.">
        <title>Gene Family Evolution Reflects Adaptation to Soil Environmental Stressors in the Genome of the Collembolan Orchesella cincta.</title>
        <authorList>
            <person name="Faddeeva-Vakhrusheva A."/>
            <person name="Derks M.F."/>
            <person name="Anvar S.Y."/>
            <person name="Agamennone V."/>
            <person name="Suring W."/>
            <person name="Smit S."/>
            <person name="van Straalen N.M."/>
            <person name="Roelofs D."/>
        </authorList>
    </citation>
    <scope>NUCLEOTIDE SEQUENCE [LARGE SCALE GENOMIC DNA]</scope>
    <source>
        <tissue evidence="1">Mixed pool</tissue>
    </source>
</reference>
<dbReference type="GO" id="GO:0016020">
    <property type="term" value="C:membrane"/>
    <property type="evidence" value="ECO:0007669"/>
    <property type="project" value="InterPro"/>
</dbReference>
<evidence type="ECO:0000313" key="1">
    <source>
        <dbReference type="EMBL" id="ODN02426.1"/>
    </source>
</evidence>
<keyword evidence="1" id="KW-0675">Receptor</keyword>
<organism evidence="1 2">
    <name type="scientific">Orchesella cincta</name>
    <name type="common">Springtail</name>
    <name type="synonym">Podura cincta</name>
    <dbReference type="NCBI Taxonomy" id="48709"/>
    <lineage>
        <taxon>Eukaryota</taxon>
        <taxon>Metazoa</taxon>
        <taxon>Ecdysozoa</taxon>
        <taxon>Arthropoda</taxon>
        <taxon>Hexapoda</taxon>
        <taxon>Collembola</taxon>
        <taxon>Entomobryomorpha</taxon>
        <taxon>Entomobryoidea</taxon>
        <taxon>Orchesellidae</taxon>
        <taxon>Orchesellinae</taxon>
        <taxon>Orchesella</taxon>
    </lineage>
</organism>
<dbReference type="Gene3D" id="4.10.1240.10">
    <property type="entry name" value="GPCR, family 2, extracellular hormone receptor domain"/>
    <property type="match status" value="1"/>
</dbReference>
<dbReference type="Proteomes" id="UP000094527">
    <property type="component" value="Unassembled WGS sequence"/>
</dbReference>
<evidence type="ECO:0000313" key="2">
    <source>
        <dbReference type="Proteomes" id="UP000094527"/>
    </source>
</evidence>
<gene>
    <name evidence="1" type="ORF">Ocin01_04246</name>
</gene>
<protein>
    <submittedName>
        <fullName evidence="1">Calcitonin-like peptide type 1 receptor</fullName>
    </submittedName>
</protein>
<keyword evidence="2" id="KW-1185">Reference proteome</keyword>
<proteinExistence type="predicted"/>
<dbReference type="GO" id="GO:0004930">
    <property type="term" value="F:G protein-coupled receptor activity"/>
    <property type="evidence" value="ECO:0007669"/>
    <property type="project" value="InterPro"/>
</dbReference>
<sequence>MLISKKDTSLNYCYRIQNHSATKFCTPDATWFVHPHTNATWTNYTQCTNQGKSIVPDQLIANIVKYLIKEAVYSGFMLQYAHKRMSIRV</sequence>
<comment type="caution">
    <text evidence="1">The sequence shown here is derived from an EMBL/GenBank/DDBJ whole genome shotgun (WGS) entry which is preliminary data.</text>
</comment>